<dbReference type="FunFam" id="2.30.90.10:FF:000001">
    <property type="entry name" value="Pleiotrophin"/>
    <property type="match status" value="1"/>
</dbReference>
<dbReference type="InterPro" id="IPR020090">
    <property type="entry name" value="PTN/MK_C_dom"/>
</dbReference>
<feature type="compositionally biased region" description="Pro residues" evidence="11">
    <location>
        <begin position="158"/>
        <end position="176"/>
    </location>
</feature>
<dbReference type="InterPro" id="IPR020092">
    <property type="entry name" value="PTN_MK_heparin-bd_GF_CS"/>
</dbReference>
<proteinExistence type="inferred from homology"/>
<keyword evidence="7 10" id="KW-0339">Growth factor</keyword>
<dbReference type="SUPFAM" id="SSF57288">
    <property type="entry name" value="Midkine"/>
    <property type="match status" value="2"/>
</dbReference>
<evidence type="ECO:0000256" key="5">
    <source>
        <dbReference type="ARBA" id="ARBA00022674"/>
    </source>
</evidence>
<comment type="similarity">
    <text evidence="2 10">Belongs to the pleiotrophin family.</text>
</comment>
<feature type="region of interest" description="Disordered" evidence="11">
    <location>
        <begin position="269"/>
        <end position="302"/>
    </location>
</feature>
<dbReference type="InterPro" id="IPR038130">
    <property type="entry name" value="PTN/MK_C_dom_sf"/>
</dbReference>
<dbReference type="InterPro" id="IPR020089">
    <property type="entry name" value="PTN/MK_N_dom"/>
</dbReference>
<dbReference type="GO" id="GO:0005576">
    <property type="term" value="C:extracellular region"/>
    <property type="evidence" value="ECO:0007669"/>
    <property type="project" value="UniProtKB-SubCell"/>
</dbReference>
<evidence type="ECO:0000256" key="11">
    <source>
        <dbReference type="SAM" id="MobiDB-lite"/>
    </source>
</evidence>
<dbReference type="PRINTS" id="PR00269">
    <property type="entry name" value="PTNMIDKINE"/>
</dbReference>
<evidence type="ECO:0000256" key="9">
    <source>
        <dbReference type="ARBA" id="ARBA00023246"/>
    </source>
</evidence>
<keyword evidence="6" id="KW-0732">Signal</keyword>
<dbReference type="GO" id="GO:0051781">
    <property type="term" value="P:positive regulation of cell division"/>
    <property type="evidence" value="ECO:0007669"/>
    <property type="project" value="UniProtKB-UniRule"/>
</dbReference>
<dbReference type="SMART" id="SM00193">
    <property type="entry name" value="PTN"/>
    <property type="match status" value="1"/>
</dbReference>
<dbReference type="Gene3D" id="2.20.60.10">
    <property type="entry name" value="Pleiotrophin/Midkine, N-terminal domain"/>
    <property type="match status" value="1"/>
</dbReference>
<dbReference type="GeneTree" id="ENSGT00390000007640"/>
<keyword evidence="5 10" id="KW-0358">Heparin-binding</keyword>
<evidence type="ECO:0000256" key="8">
    <source>
        <dbReference type="ARBA" id="ARBA00023157"/>
    </source>
</evidence>
<sequence length="413" mass="43192">MSFMCHSWKVREKAHRNQCPALSSLPAGSGGGKWPGSPPQPCSPGVMGNSRRAMALPWGQRWWQVRPLVTEVTGRGKEARMGLVRTQGCPFAPSSPGGASPQGSRSPRASSTVSHPLRPPCSARPGGQGTGGRSGPSRDPRPISGLGAAPPRCRASPHSPPPPPRGPPLGGPPPFVPGRARGVRGGGVGGDDDRGGACQSLGPSPPFSAGRARRQGPLCSAARRLRTRPPHKGSGAAPRPSAPQAGCSPGASSSSWRCCCWLSPPRLAKPRKVRGSLGGRGGVRGALPPLPPAPSLADKAKKDGSECQDWRWGPCVPNSKDCGLGYREGTCGDESKKLKCKIPCNWKKKFGADCKYKFESWGGCSAQTGVKTRSGILKKALYNAQCEEIVYVSKPCASKMKSKSKAKKGKGKD</sequence>
<feature type="region of interest" description="Disordered" evidence="11">
    <location>
        <begin position="23"/>
        <end position="47"/>
    </location>
</feature>
<comment type="function">
    <text evidence="10">Secreted protein that functions as cytokine and growth factor and mediates its signal through cell-surface proteoglycan and non-proteoglycan receptors. Regulates many processes like inflammatory response, cell proliferation, cell adhesion, cell growth, cell survival, tissue regeneration, cell differentiation and cell migration.</text>
</comment>
<keyword evidence="4 10" id="KW-0964">Secreted</keyword>
<evidence type="ECO:0000256" key="7">
    <source>
        <dbReference type="ARBA" id="ARBA00023030"/>
    </source>
</evidence>
<dbReference type="InterPro" id="IPR020091">
    <property type="entry name" value="PTN/MK_diS_sf"/>
</dbReference>
<dbReference type="PROSITE" id="PS00619">
    <property type="entry name" value="PTN_MK_1"/>
    <property type="match status" value="1"/>
</dbReference>
<keyword evidence="9 10" id="KW-0497">Mitogen</keyword>
<dbReference type="InterPro" id="IPR037122">
    <property type="entry name" value="PTN/MK_N_dom_sf"/>
</dbReference>
<dbReference type="FunFam" id="2.20.60.10:FF:000002">
    <property type="entry name" value="Midkine a"/>
    <property type="match status" value="1"/>
</dbReference>
<feature type="compositionally biased region" description="Low complexity" evidence="11">
    <location>
        <begin position="90"/>
        <end position="108"/>
    </location>
</feature>
<protein>
    <recommendedName>
        <fullName evidence="10">Midkine</fullName>
        <shortName evidence="10">MK</shortName>
    </recommendedName>
</protein>
<accession>A0A8B9CCZ8</accession>
<dbReference type="PROSITE" id="PS00620">
    <property type="entry name" value="PTN_MK_2"/>
    <property type="match status" value="1"/>
</dbReference>
<evidence type="ECO:0000256" key="10">
    <source>
        <dbReference type="RuleBase" id="RU369117"/>
    </source>
</evidence>
<evidence type="ECO:0000256" key="2">
    <source>
        <dbReference type="ARBA" id="ARBA00005403"/>
    </source>
</evidence>
<keyword evidence="15" id="KW-1185">Reference proteome</keyword>
<comment type="subcellular location">
    <subcellularLocation>
        <location evidence="1 10">Secreted</location>
    </subcellularLocation>
</comment>
<dbReference type="PANTHER" id="PTHR13850">
    <property type="entry name" value="PLEIOTROPHIN FAMILY MEMBER"/>
    <property type="match status" value="1"/>
</dbReference>
<evidence type="ECO:0000256" key="4">
    <source>
        <dbReference type="ARBA" id="ARBA00022525"/>
    </source>
</evidence>
<dbReference type="GO" id="GO:0008201">
    <property type="term" value="F:heparin binding"/>
    <property type="evidence" value="ECO:0007669"/>
    <property type="project" value="UniProtKB-UniRule"/>
</dbReference>
<dbReference type="AlphaFoldDB" id="A0A8B9CCZ8"/>
<evidence type="ECO:0000256" key="3">
    <source>
        <dbReference type="ARBA" id="ARBA00022473"/>
    </source>
</evidence>
<name>A0A8B9CCZ8_9AVES</name>
<evidence type="ECO:0000313" key="14">
    <source>
        <dbReference type="Ensembl" id="ENSABRP00000018040.1"/>
    </source>
</evidence>
<evidence type="ECO:0000259" key="12">
    <source>
        <dbReference type="Pfam" id="PF01091"/>
    </source>
</evidence>
<evidence type="ECO:0000256" key="6">
    <source>
        <dbReference type="ARBA" id="ARBA00022729"/>
    </source>
</evidence>
<reference evidence="14" key="2">
    <citation type="submission" date="2025-09" db="UniProtKB">
        <authorList>
            <consortium name="Ensembl"/>
        </authorList>
    </citation>
    <scope>IDENTIFICATION</scope>
</reference>
<evidence type="ECO:0000259" key="13">
    <source>
        <dbReference type="Pfam" id="PF05196"/>
    </source>
</evidence>
<evidence type="ECO:0000256" key="1">
    <source>
        <dbReference type="ARBA" id="ARBA00004613"/>
    </source>
</evidence>
<feature type="domain" description="Pleiotrophin/Midkine C-terminal" evidence="12">
    <location>
        <begin position="351"/>
        <end position="412"/>
    </location>
</feature>
<dbReference type="GO" id="GO:0008083">
    <property type="term" value="F:growth factor activity"/>
    <property type="evidence" value="ECO:0007669"/>
    <property type="project" value="UniProtKB-UniRule"/>
</dbReference>
<dbReference type="Ensembl" id="ENSABRT00000025487.1">
    <property type="protein sequence ID" value="ENSABRP00000018040.1"/>
    <property type="gene ID" value="ENSABRG00000015542.1"/>
</dbReference>
<feature type="domain" description="Pleiotrophin/Midkine N-terminal" evidence="13">
    <location>
        <begin position="299"/>
        <end position="350"/>
    </location>
</feature>
<keyword evidence="3" id="KW-0217">Developmental protein</keyword>
<feature type="region of interest" description="Disordered" evidence="11">
    <location>
        <begin position="87"/>
        <end position="256"/>
    </location>
</feature>
<dbReference type="InterPro" id="IPR000762">
    <property type="entry name" value="Midkine_heparin-bd_GF"/>
</dbReference>
<reference evidence="14" key="1">
    <citation type="submission" date="2025-08" db="UniProtKB">
        <authorList>
            <consortium name="Ensembl"/>
        </authorList>
    </citation>
    <scope>IDENTIFICATION</scope>
</reference>
<dbReference type="Pfam" id="PF01091">
    <property type="entry name" value="PTN_MK_C"/>
    <property type="match status" value="1"/>
</dbReference>
<dbReference type="Gene3D" id="2.30.90.10">
    <property type="entry name" value="Heparin-binding Growth Factor, Midkine, Chain A- C-terminal Domain"/>
    <property type="match status" value="1"/>
</dbReference>
<evidence type="ECO:0000313" key="15">
    <source>
        <dbReference type="Proteomes" id="UP000694426"/>
    </source>
</evidence>
<keyword evidence="8 10" id="KW-1015">Disulfide bond</keyword>
<dbReference type="Pfam" id="PF05196">
    <property type="entry name" value="PTN_MK_N"/>
    <property type="match status" value="1"/>
</dbReference>
<dbReference type="PANTHER" id="PTHR13850:SF2">
    <property type="entry name" value="MIDKINE"/>
    <property type="match status" value="1"/>
</dbReference>
<organism evidence="14 15">
    <name type="scientific">Anser brachyrhynchus</name>
    <name type="common">Pink-footed goose</name>
    <dbReference type="NCBI Taxonomy" id="132585"/>
    <lineage>
        <taxon>Eukaryota</taxon>
        <taxon>Metazoa</taxon>
        <taxon>Chordata</taxon>
        <taxon>Craniata</taxon>
        <taxon>Vertebrata</taxon>
        <taxon>Euteleostomi</taxon>
        <taxon>Archelosauria</taxon>
        <taxon>Archosauria</taxon>
        <taxon>Dinosauria</taxon>
        <taxon>Saurischia</taxon>
        <taxon>Theropoda</taxon>
        <taxon>Coelurosauria</taxon>
        <taxon>Aves</taxon>
        <taxon>Neognathae</taxon>
        <taxon>Galloanserae</taxon>
        <taxon>Anseriformes</taxon>
        <taxon>Anatidae</taxon>
        <taxon>Anserinae</taxon>
        <taxon>Anser</taxon>
    </lineage>
</organism>
<dbReference type="Proteomes" id="UP000694426">
    <property type="component" value="Unplaced"/>
</dbReference>